<dbReference type="EMBL" id="BKCJ010424153">
    <property type="protein sequence ID" value="GFA43877.1"/>
    <property type="molecule type" value="Genomic_DNA"/>
</dbReference>
<name>A0A699JNM0_TANCI</name>
<gene>
    <name evidence="1" type="ORF">Tci_615849</name>
</gene>
<organism evidence="1">
    <name type="scientific">Tanacetum cinerariifolium</name>
    <name type="common">Dalmatian daisy</name>
    <name type="synonym">Chrysanthemum cinerariifolium</name>
    <dbReference type="NCBI Taxonomy" id="118510"/>
    <lineage>
        <taxon>Eukaryota</taxon>
        <taxon>Viridiplantae</taxon>
        <taxon>Streptophyta</taxon>
        <taxon>Embryophyta</taxon>
        <taxon>Tracheophyta</taxon>
        <taxon>Spermatophyta</taxon>
        <taxon>Magnoliopsida</taxon>
        <taxon>eudicotyledons</taxon>
        <taxon>Gunneridae</taxon>
        <taxon>Pentapetalae</taxon>
        <taxon>asterids</taxon>
        <taxon>campanulids</taxon>
        <taxon>Asterales</taxon>
        <taxon>Asteraceae</taxon>
        <taxon>Asteroideae</taxon>
        <taxon>Anthemideae</taxon>
        <taxon>Anthemidinae</taxon>
        <taxon>Tanacetum</taxon>
    </lineage>
</organism>
<protein>
    <submittedName>
        <fullName evidence="1">Uncharacterized protein</fullName>
    </submittedName>
</protein>
<accession>A0A699JNM0</accession>
<sequence>MSPLSPQPPLTPATTAGATATTVAFPAMAGCGWQISHHHHGGAYTNPDLSPIFPCMGLSAAKPPSWWRSDDGTATTAAPCGVGCDGATPGEASGCSAA</sequence>
<evidence type="ECO:0000313" key="1">
    <source>
        <dbReference type="EMBL" id="GFA43877.1"/>
    </source>
</evidence>
<reference evidence="1" key="1">
    <citation type="journal article" date="2019" name="Sci. Rep.">
        <title>Draft genome of Tanacetum cinerariifolium, the natural source of mosquito coil.</title>
        <authorList>
            <person name="Yamashiro T."/>
            <person name="Shiraishi A."/>
            <person name="Satake H."/>
            <person name="Nakayama K."/>
        </authorList>
    </citation>
    <scope>NUCLEOTIDE SEQUENCE</scope>
</reference>
<proteinExistence type="predicted"/>
<comment type="caution">
    <text evidence="1">The sequence shown here is derived from an EMBL/GenBank/DDBJ whole genome shotgun (WGS) entry which is preliminary data.</text>
</comment>
<dbReference type="AlphaFoldDB" id="A0A699JNM0"/>